<evidence type="ECO:0000256" key="4">
    <source>
        <dbReference type="ARBA" id="ARBA00022679"/>
    </source>
</evidence>
<dbReference type="RefSeq" id="WP_036186121.1">
    <property type="nucleotide sequence ID" value="NZ_JMQN01000018.1"/>
</dbReference>
<evidence type="ECO:0000256" key="2">
    <source>
        <dbReference type="ARBA" id="ARBA00012438"/>
    </source>
</evidence>
<dbReference type="Gene3D" id="3.30.450.20">
    <property type="entry name" value="PAS domain"/>
    <property type="match status" value="1"/>
</dbReference>
<dbReference type="InterPro" id="IPR035965">
    <property type="entry name" value="PAS-like_dom_sf"/>
</dbReference>
<evidence type="ECO:0000256" key="9">
    <source>
        <dbReference type="ARBA" id="ARBA00023231"/>
    </source>
</evidence>
<dbReference type="Gene3D" id="1.10.287.130">
    <property type="match status" value="1"/>
</dbReference>
<dbReference type="SMART" id="SM00388">
    <property type="entry name" value="HisKA"/>
    <property type="match status" value="1"/>
</dbReference>
<dbReference type="PATRIC" id="fig|1232683.4.peg.1654"/>
<evidence type="ECO:0000256" key="11">
    <source>
        <dbReference type="ARBA" id="ARBA00039567"/>
    </source>
</evidence>
<evidence type="ECO:0000256" key="5">
    <source>
        <dbReference type="ARBA" id="ARBA00022741"/>
    </source>
</evidence>
<dbReference type="InterPro" id="IPR000014">
    <property type="entry name" value="PAS"/>
</dbReference>
<keyword evidence="4 15" id="KW-0808">Transferase</keyword>
<comment type="function">
    <text evidence="10">Member of the two-component regulatory system NtrB/NtrC, which controls expression of the nitrogen-regulated (ntr) genes in response to nitrogen limitation. Under conditions of nitrogen limitation, NtrB autophosphorylates and transfers the phosphoryl group to NtrC. In the presence of nitrogen, acts as a phosphatase that dephosphorylates and inactivates NtrC.</text>
</comment>
<organism evidence="15 16">
    <name type="scientific">Marinobacterium lacunae</name>
    <dbReference type="NCBI Taxonomy" id="1232683"/>
    <lineage>
        <taxon>Bacteria</taxon>
        <taxon>Pseudomonadati</taxon>
        <taxon>Pseudomonadota</taxon>
        <taxon>Gammaproteobacteria</taxon>
        <taxon>Oceanospirillales</taxon>
        <taxon>Oceanospirillaceae</taxon>
        <taxon>Marinobacterium</taxon>
    </lineage>
</organism>
<dbReference type="SUPFAM" id="SSF47384">
    <property type="entry name" value="Homodimeric domain of signal transducing histidine kinase"/>
    <property type="match status" value="1"/>
</dbReference>
<dbReference type="NCBIfam" id="NF008293">
    <property type="entry name" value="PRK11073.1"/>
    <property type="match status" value="1"/>
</dbReference>
<dbReference type="NCBIfam" id="TIGR00229">
    <property type="entry name" value="sensory_box"/>
    <property type="match status" value="1"/>
</dbReference>
<dbReference type="PRINTS" id="PR00344">
    <property type="entry name" value="BCTRLSENSOR"/>
</dbReference>
<evidence type="ECO:0000256" key="12">
    <source>
        <dbReference type="ARBA" id="ARBA00042313"/>
    </source>
</evidence>
<dbReference type="AlphaFoldDB" id="A0A081G0X3"/>
<dbReference type="OrthoDB" id="9789238at2"/>
<gene>
    <name evidence="15" type="ORF">ADIMK_1674</name>
</gene>
<dbReference type="Gene3D" id="3.30.565.10">
    <property type="entry name" value="Histidine kinase-like ATPase, C-terminal domain"/>
    <property type="match status" value="1"/>
</dbReference>
<keyword evidence="9" id="KW-0535">Nitrogen fixation</keyword>
<evidence type="ECO:0000259" key="14">
    <source>
        <dbReference type="PROSITE" id="PS50109"/>
    </source>
</evidence>
<keyword evidence="3" id="KW-0597">Phosphoprotein</keyword>
<dbReference type="EMBL" id="JMQN01000018">
    <property type="protein sequence ID" value="KEA64428.1"/>
    <property type="molecule type" value="Genomic_DNA"/>
</dbReference>
<dbReference type="CDD" id="cd00082">
    <property type="entry name" value="HisKA"/>
    <property type="match status" value="1"/>
</dbReference>
<dbReference type="InterPro" id="IPR036097">
    <property type="entry name" value="HisK_dim/P_sf"/>
</dbReference>
<comment type="caution">
    <text evidence="15">The sequence shown here is derived from an EMBL/GenBank/DDBJ whole genome shotgun (WGS) entry which is preliminary data.</text>
</comment>
<dbReference type="InterPro" id="IPR005467">
    <property type="entry name" value="His_kinase_dom"/>
</dbReference>
<dbReference type="InterPro" id="IPR004358">
    <property type="entry name" value="Sig_transdc_His_kin-like_C"/>
</dbReference>
<dbReference type="SUPFAM" id="SSF55874">
    <property type="entry name" value="ATPase domain of HSP90 chaperone/DNA topoisomerase II/histidine kinase"/>
    <property type="match status" value="1"/>
</dbReference>
<dbReference type="SMART" id="SM00387">
    <property type="entry name" value="HATPase_c"/>
    <property type="match status" value="1"/>
</dbReference>
<evidence type="ECO:0000256" key="3">
    <source>
        <dbReference type="ARBA" id="ARBA00022553"/>
    </source>
</evidence>
<dbReference type="InterPro" id="IPR003594">
    <property type="entry name" value="HATPase_dom"/>
</dbReference>
<dbReference type="SMART" id="SM00091">
    <property type="entry name" value="PAS"/>
    <property type="match status" value="1"/>
</dbReference>
<accession>A0A081G0X3</accession>
<comment type="catalytic activity">
    <reaction evidence="1">
        <text>ATP + protein L-histidine = ADP + protein N-phospho-L-histidine.</text>
        <dbReference type="EC" id="2.7.13.3"/>
    </reaction>
</comment>
<dbReference type="InterPro" id="IPR003661">
    <property type="entry name" value="HisK_dim/P_dom"/>
</dbReference>
<keyword evidence="7" id="KW-0067">ATP-binding</keyword>
<feature type="domain" description="Histidine kinase" evidence="14">
    <location>
        <begin position="135"/>
        <end position="351"/>
    </location>
</feature>
<sequence length="357" mass="40607">MFRQQSHKQILDNLTSSVLLLDESLRIQYMNPAAEMLLEATLRRLKNRAIDEWLSSSEEEIKVLKESFSSGHPYSKRESRLITQSGQELIVDYSVNPLPQSGLLLEIQARDRLIRIEREEEMLTRHATARTLVRGLAHEIKNPLGGIRGAAQLLERELADESLYEYTRIIIEEADRLRNLVDRLLGPHKLPNIEMVNIHAILERVCSLVQVESAGHIHLVRDYDPSIPEFEGDSEQLIQAILNITRNAMEALQESKTPKPQILLRTRALRQITLGTERHRLVCSVEIVDNGPGIPSELLSTIFYPMVTGRPDGSGLGLSIAQSIINRHHGLIECNTEPGQTRFQLFIPLEQNHENLR</sequence>
<keyword evidence="8" id="KW-0902">Two-component regulatory system</keyword>
<keyword evidence="16" id="KW-1185">Reference proteome</keyword>
<evidence type="ECO:0000256" key="13">
    <source>
        <dbReference type="ARBA" id="ARBA00043094"/>
    </source>
</evidence>
<evidence type="ECO:0000256" key="7">
    <source>
        <dbReference type="ARBA" id="ARBA00022840"/>
    </source>
</evidence>
<evidence type="ECO:0000256" key="10">
    <source>
        <dbReference type="ARBA" id="ARBA00037696"/>
    </source>
</evidence>
<keyword evidence="5" id="KW-0547">Nucleotide-binding</keyword>
<dbReference type="Proteomes" id="UP000028252">
    <property type="component" value="Unassembled WGS sequence"/>
</dbReference>
<dbReference type="eggNOG" id="COG3852">
    <property type="taxonomic scope" value="Bacteria"/>
</dbReference>
<dbReference type="PROSITE" id="PS50109">
    <property type="entry name" value="HIS_KIN"/>
    <property type="match status" value="1"/>
</dbReference>
<evidence type="ECO:0000313" key="15">
    <source>
        <dbReference type="EMBL" id="KEA64428.1"/>
    </source>
</evidence>
<dbReference type="Pfam" id="PF02518">
    <property type="entry name" value="HATPase_c"/>
    <property type="match status" value="1"/>
</dbReference>
<evidence type="ECO:0000256" key="8">
    <source>
        <dbReference type="ARBA" id="ARBA00023012"/>
    </source>
</evidence>
<dbReference type="EC" id="2.7.13.3" evidence="2"/>
<evidence type="ECO:0000313" key="16">
    <source>
        <dbReference type="Proteomes" id="UP000028252"/>
    </source>
</evidence>
<name>A0A081G0X3_9GAMM</name>
<evidence type="ECO:0000256" key="6">
    <source>
        <dbReference type="ARBA" id="ARBA00022777"/>
    </source>
</evidence>
<dbReference type="GO" id="GO:0000155">
    <property type="term" value="F:phosphorelay sensor kinase activity"/>
    <property type="evidence" value="ECO:0007669"/>
    <property type="project" value="InterPro"/>
</dbReference>
<dbReference type="Pfam" id="PF00512">
    <property type="entry name" value="HisKA"/>
    <property type="match status" value="1"/>
</dbReference>
<dbReference type="SUPFAM" id="SSF55785">
    <property type="entry name" value="PYP-like sensor domain (PAS domain)"/>
    <property type="match status" value="1"/>
</dbReference>
<dbReference type="InterPro" id="IPR036890">
    <property type="entry name" value="HATPase_C_sf"/>
</dbReference>
<evidence type="ECO:0000256" key="1">
    <source>
        <dbReference type="ARBA" id="ARBA00000085"/>
    </source>
</evidence>
<dbReference type="PANTHER" id="PTHR43065">
    <property type="entry name" value="SENSOR HISTIDINE KINASE"/>
    <property type="match status" value="1"/>
</dbReference>
<reference evidence="15 16" key="1">
    <citation type="submission" date="2014-04" db="EMBL/GenBank/DDBJ databases">
        <title>Marinobacterium kochiensis sp. nov., isolated from sediment sample collected from Kochi backwaters in Kerala, India.</title>
        <authorList>
            <person name="Singh A."/>
            <person name="Pinnaka A.K."/>
        </authorList>
    </citation>
    <scope>NUCLEOTIDE SEQUENCE [LARGE SCALE GENOMIC DNA]</scope>
    <source>
        <strain evidence="15 16">AK27</strain>
    </source>
</reference>
<proteinExistence type="predicted"/>
<protein>
    <recommendedName>
        <fullName evidence="11">Sensory histidine kinase/phosphatase NtrB</fullName>
        <ecNumber evidence="2">2.7.13.3</ecNumber>
    </recommendedName>
    <alternativeName>
        <fullName evidence="12">Nitrogen regulation protein NR(II)</fullName>
    </alternativeName>
    <alternativeName>
        <fullName evidence="13">Nitrogen regulator II</fullName>
    </alternativeName>
</protein>
<dbReference type="PANTHER" id="PTHR43065:SF16">
    <property type="entry name" value="SENSORY HISTIDINE KINASE_PHOSPHATASE NTRB"/>
    <property type="match status" value="1"/>
</dbReference>
<keyword evidence="6" id="KW-0418">Kinase</keyword>
<dbReference type="GO" id="GO:0005524">
    <property type="term" value="F:ATP binding"/>
    <property type="evidence" value="ECO:0007669"/>
    <property type="project" value="UniProtKB-KW"/>
</dbReference>
<dbReference type="STRING" id="1232683.ADIMK_1674"/>